<dbReference type="PROSITE" id="PS50865">
    <property type="entry name" value="ZF_MYND_2"/>
    <property type="match status" value="1"/>
</dbReference>
<evidence type="ECO:0000256" key="2">
    <source>
        <dbReference type="ARBA" id="ARBA00022771"/>
    </source>
</evidence>
<protein>
    <recommendedName>
        <fullName evidence="5">MYND-type domain-containing protein</fullName>
    </recommendedName>
</protein>
<dbReference type="GO" id="GO:0008270">
    <property type="term" value="F:zinc ion binding"/>
    <property type="evidence" value="ECO:0007669"/>
    <property type="project" value="UniProtKB-KW"/>
</dbReference>
<keyword evidence="1" id="KW-0479">Metal-binding</keyword>
<gene>
    <name evidence="6" type="ORF">CERSUDRAFT_119267</name>
</gene>
<proteinExistence type="predicted"/>
<keyword evidence="2 4" id="KW-0863">Zinc-finger</keyword>
<evidence type="ECO:0000259" key="5">
    <source>
        <dbReference type="PROSITE" id="PS50865"/>
    </source>
</evidence>
<evidence type="ECO:0000256" key="3">
    <source>
        <dbReference type="ARBA" id="ARBA00022833"/>
    </source>
</evidence>
<organism evidence="6 7">
    <name type="scientific">Ceriporiopsis subvermispora (strain B)</name>
    <name type="common">White-rot fungus</name>
    <name type="synonym">Gelatoporia subvermispora</name>
    <dbReference type="NCBI Taxonomy" id="914234"/>
    <lineage>
        <taxon>Eukaryota</taxon>
        <taxon>Fungi</taxon>
        <taxon>Dikarya</taxon>
        <taxon>Basidiomycota</taxon>
        <taxon>Agaricomycotina</taxon>
        <taxon>Agaricomycetes</taxon>
        <taxon>Polyporales</taxon>
        <taxon>Gelatoporiaceae</taxon>
        <taxon>Gelatoporia</taxon>
    </lineage>
</organism>
<evidence type="ECO:0000313" key="7">
    <source>
        <dbReference type="Proteomes" id="UP000016930"/>
    </source>
</evidence>
<name>M2QIN6_CERS8</name>
<evidence type="ECO:0000256" key="4">
    <source>
        <dbReference type="PROSITE-ProRule" id="PRU00134"/>
    </source>
</evidence>
<keyword evidence="3" id="KW-0862">Zinc</keyword>
<dbReference type="PROSITE" id="PS01360">
    <property type="entry name" value="ZF_MYND_1"/>
    <property type="match status" value="1"/>
</dbReference>
<dbReference type="Pfam" id="PF01753">
    <property type="entry name" value="zf-MYND"/>
    <property type="match status" value="1"/>
</dbReference>
<reference evidence="6 7" key="1">
    <citation type="journal article" date="2012" name="Proc. Natl. Acad. Sci. U.S.A.">
        <title>Comparative genomics of Ceriporiopsis subvermispora and Phanerochaete chrysosporium provide insight into selective ligninolysis.</title>
        <authorList>
            <person name="Fernandez-Fueyo E."/>
            <person name="Ruiz-Duenas F.J."/>
            <person name="Ferreira P."/>
            <person name="Floudas D."/>
            <person name="Hibbett D.S."/>
            <person name="Canessa P."/>
            <person name="Larrondo L.F."/>
            <person name="James T.Y."/>
            <person name="Seelenfreund D."/>
            <person name="Lobos S."/>
            <person name="Polanco R."/>
            <person name="Tello M."/>
            <person name="Honda Y."/>
            <person name="Watanabe T."/>
            <person name="Watanabe T."/>
            <person name="Ryu J.S."/>
            <person name="Kubicek C.P."/>
            <person name="Schmoll M."/>
            <person name="Gaskell J."/>
            <person name="Hammel K.E."/>
            <person name="St John F.J."/>
            <person name="Vanden Wymelenberg A."/>
            <person name="Sabat G."/>
            <person name="Splinter BonDurant S."/>
            <person name="Syed K."/>
            <person name="Yadav J.S."/>
            <person name="Doddapaneni H."/>
            <person name="Subramanian V."/>
            <person name="Lavin J.L."/>
            <person name="Oguiza J.A."/>
            <person name="Perez G."/>
            <person name="Pisabarro A.G."/>
            <person name="Ramirez L."/>
            <person name="Santoyo F."/>
            <person name="Master E."/>
            <person name="Coutinho P.M."/>
            <person name="Henrissat B."/>
            <person name="Lombard V."/>
            <person name="Magnuson J.K."/>
            <person name="Kuees U."/>
            <person name="Hori C."/>
            <person name="Igarashi K."/>
            <person name="Samejima M."/>
            <person name="Held B.W."/>
            <person name="Barry K.W."/>
            <person name="LaButti K.M."/>
            <person name="Lapidus A."/>
            <person name="Lindquist E.A."/>
            <person name="Lucas S.M."/>
            <person name="Riley R."/>
            <person name="Salamov A.A."/>
            <person name="Hoffmeister D."/>
            <person name="Schwenk D."/>
            <person name="Hadar Y."/>
            <person name="Yarden O."/>
            <person name="de Vries R.P."/>
            <person name="Wiebenga A."/>
            <person name="Stenlid J."/>
            <person name="Eastwood D."/>
            <person name="Grigoriev I.V."/>
            <person name="Berka R.M."/>
            <person name="Blanchette R.A."/>
            <person name="Kersten P."/>
            <person name="Martinez A.T."/>
            <person name="Vicuna R."/>
            <person name="Cullen D."/>
        </authorList>
    </citation>
    <scope>NUCLEOTIDE SEQUENCE [LARGE SCALE GENOMIC DNA]</scope>
    <source>
        <strain evidence="6 7">B</strain>
    </source>
</reference>
<sequence length="214" mass="24493">MTENKNTILGNLRDKRAFPLFADCPYENSANTRYFASNRTGSISPKRHWCFLGEIVDFVVFGRLTIDARDASGRVVRVSFYDNDRGLNFVRGDKVKKGCTVAVLYPEQHFFLDMSQGFRVEDASKVTILPCSLKRLISANDKQQDTRFDDACWAPGCQKMDSLSRCSGCRKAMYCGPEHQSGTWKDHKSECKALQASEWFVQKDWTTYHTSYSF</sequence>
<dbReference type="Proteomes" id="UP000016930">
    <property type="component" value="Unassembled WGS sequence"/>
</dbReference>
<dbReference type="OrthoDB" id="265717at2759"/>
<feature type="domain" description="MYND-type" evidence="5">
    <location>
        <begin position="152"/>
        <end position="191"/>
    </location>
</feature>
<accession>M2QIN6</accession>
<evidence type="ECO:0000256" key="1">
    <source>
        <dbReference type="ARBA" id="ARBA00022723"/>
    </source>
</evidence>
<dbReference type="SUPFAM" id="SSF144232">
    <property type="entry name" value="HIT/MYND zinc finger-like"/>
    <property type="match status" value="1"/>
</dbReference>
<dbReference type="Gene3D" id="6.10.140.2220">
    <property type="match status" value="1"/>
</dbReference>
<dbReference type="HOGENOM" id="CLU_076139_1_1_1"/>
<dbReference type="AlphaFoldDB" id="M2QIN6"/>
<dbReference type="EMBL" id="KB445814">
    <property type="protein sequence ID" value="EMD31935.1"/>
    <property type="molecule type" value="Genomic_DNA"/>
</dbReference>
<evidence type="ECO:0000313" key="6">
    <source>
        <dbReference type="EMBL" id="EMD31935.1"/>
    </source>
</evidence>
<keyword evidence="7" id="KW-1185">Reference proteome</keyword>
<dbReference type="InterPro" id="IPR002893">
    <property type="entry name" value="Znf_MYND"/>
</dbReference>